<evidence type="ECO:0000256" key="2">
    <source>
        <dbReference type="ARBA" id="ARBA00009040"/>
    </source>
</evidence>
<evidence type="ECO:0000256" key="10">
    <source>
        <dbReference type="SAM" id="MobiDB-lite"/>
    </source>
</evidence>
<keyword evidence="8 11" id="KW-0472">Membrane</keyword>
<feature type="transmembrane region" description="Helical" evidence="11">
    <location>
        <begin position="396"/>
        <end position="417"/>
    </location>
</feature>
<feature type="transmembrane region" description="Helical" evidence="11">
    <location>
        <begin position="438"/>
        <end position="457"/>
    </location>
</feature>
<dbReference type="InterPro" id="IPR003440">
    <property type="entry name" value="Glyco_trans_48_dom"/>
</dbReference>
<protein>
    <recommendedName>
        <fullName evidence="3">1,3-beta-glucan synthase</fullName>
        <ecNumber evidence="3">2.4.1.34</ecNumber>
    </recommendedName>
</protein>
<dbReference type="InterPro" id="IPR026899">
    <property type="entry name" value="FKS1-like_dom1"/>
</dbReference>
<evidence type="ECO:0000256" key="1">
    <source>
        <dbReference type="ARBA" id="ARBA00004141"/>
    </source>
</evidence>
<feature type="transmembrane region" description="Helical" evidence="11">
    <location>
        <begin position="567"/>
        <end position="587"/>
    </location>
</feature>
<evidence type="ECO:0000256" key="11">
    <source>
        <dbReference type="SAM" id="Phobius"/>
    </source>
</evidence>
<dbReference type="GO" id="GO:0003843">
    <property type="term" value="F:1,3-beta-D-glucan synthase activity"/>
    <property type="evidence" value="ECO:0007669"/>
    <property type="project" value="UniProtKB-EC"/>
</dbReference>
<evidence type="ECO:0000313" key="14">
    <source>
        <dbReference type="Proteomes" id="UP001175228"/>
    </source>
</evidence>
<feature type="transmembrane region" description="Helical" evidence="11">
    <location>
        <begin position="608"/>
        <end position="635"/>
    </location>
</feature>
<keyword evidence="6 11" id="KW-0812">Transmembrane</keyword>
<reference evidence="13" key="1">
    <citation type="submission" date="2023-06" db="EMBL/GenBank/DDBJ databases">
        <authorList>
            <consortium name="Lawrence Berkeley National Laboratory"/>
            <person name="Ahrendt S."/>
            <person name="Sahu N."/>
            <person name="Indic B."/>
            <person name="Wong-Bajracharya J."/>
            <person name="Merenyi Z."/>
            <person name="Ke H.-M."/>
            <person name="Monk M."/>
            <person name="Kocsube S."/>
            <person name="Drula E."/>
            <person name="Lipzen A."/>
            <person name="Balint B."/>
            <person name="Henrissat B."/>
            <person name="Andreopoulos B."/>
            <person name="Martin F.M."/>
            <person name="Harder C.B."/>
            <person name="Rigling D."/>
            <person name="Ford K.L."/>
            <person name="Foster G.D."/>
            <person name="Pangilinan J."/>
            <person name="Papanicolaou A."/>
            <person name="Barry K."/>
            <person name="LaButti K."/>
            <person name="Viragh M."/>
            <person name="Koriabine M."/>
            <person name="Yan M."/>
            <person name="Riley R."/>
            <person name="Champramary S."/>
            <person name="Plett K.L."/>
            <person name="Tsai I.J."/>
            <person name="Slot J."/>
            <person name="Sipos G."/>
            <person name="Plett J."/>
            <person name="Nagy L.G."/>
            <person name="Grigoriev I.V."/>
        </authorList>
    </citation>
    <scope>NUCLEOTIDE SEQUENCE</scope>
    <source>
        <strain evidence="13">HWK02</strain>
    </source>
</reference>
<comment type="catalytic activity">
    <reaction evidence="9">
        <text>[(1-&gt;3)-beta-D-glucosyl](n) + UDP-alpha-D-glucose = [(1-&gt;3)-beta-D-glucosyl](n+1) + UDP + H(+)</text>
        <dbReference type="Rhea" id="RHEA:21476"/>
        <dbReference type="Rhea" id="RHEA-COMP:11146"/>
        <dbReference type="Rhea" id="RHEA-COMP:14303"/>
        <dbReference type="ChEBI" id="CHEBI:15378"/>
        <dbReference type="ChEBI" id="CHEBI:37671"/>
        <dbReference type="ChEBI" id="CHEBI:58223"/>
        <dbReference type="ChEBI" id="CHEBI:58885"/>
        <dbReference type="EC" id="2.4.1.34"/>
    </reaction>
</comment>
<dbReference type="EMBL" id="JAUEPU010000008">
    <property type="protein sequence ID" value="KAK0499977.1"/>
    <property type="molecule type" value="Genomic_DNA"/>
</dbReference>
<comment type="similarity">
    <text evidence="2">Belongs to the glycosyltransferase 48 family.</text>
</comment>
<dbReference type="InterPro" id="IPR056261">
    <property type="entry name" value="FKS1-like_dom2"/>
</dbReference>
<evidence type="ECO:0000256" key="6">
    <source>
        <dbReference type="ARBA" id="ARBA00022692"/>
    </source>
</evidence>
<dbReference type="SMART" id="SM01205">
    <property type="entry name" value="FKS1_dom1"/>
    <property type="match status" value="1"/>
</dbReference>
<feature type="compositionally biased region" description="Basic residues" evidence="10">
    <location>
        <begin position="217"/>
        <end position="226"/>
    </location>
</feature>
<evidence type="ECO:0000256" key="7">
    <source>
        <dbReference type="ARBA" id="ARBA00022989"/>
    </source>
</evidence>
<keyword evidence="14" id="KW-1185">Reference proteome</keyword>
<feature type="transmembrane region" description="Helical" evidence="11">
    <location>
        <begin position="1729"/>
        <end position="1751"/>
    </location>
</feature>
<dbReference type="Pfam" id="PF23605">
    <property type="entry name" value="FKS1_dom2"/>
    <property type="match status" value="1"/>
</dbReference>
<comment type="caution">
    <text evidence="13">The sequence shown here is derived from an EMBL/GenBank/DDBJ whole genome shotgun (WGS) entry which is preliminary data.</text>
</comment>
<feature type="region of interest" description="Disordered" evidence="10">
    <location>
        <begin position="211"/>
        <end position="231"/>
    </location>
</feature>
<dbReference type="Pfam" id="PF02364">
    <property type="entry name" value="Glucan_synthase"/>
    <property type="match status" value="1"/>
</dbReference>
<keyword evidence="5" id="KW-0808">Transferase</keyword>
<sequence>MSGRPGHNSQEGYPSSSPSSLDAHQNDPFSPPQRRYYDNDSEDYGRRDTYASDNSNTGFYDQNGAYDPYPPQDTDSDGDAYGPRYAPSAESLGVPRMGNSESSTPTFIDYGQGGRDAYPAWSSERQIPLSKEEIEDIFLDLTQKFGFQRDSMRNMFDFLMQLLDSRASRMSPNQALLTLHADYIGGHHANYRKWYFAAQLDLDDAVGQTQNPGLTRLKSKRGSGKRPPHEKSLNTAIERWRQAMNNMSQYDRLRQIALYLLLWGEAAQVRFVPECLCFIFKCADDYYRSPECQNRMEPVPEGLYLRAVIKPLYRFIRDQGYEVVDGKFVRRERDHEDVIGYDDVNQLFWYPEGIARIVLTDKTRLVDLAPAQRFMKFDRIDWNRAFFKTYYERRSFGHLLVNFNRVWVIHISLYYFYTAYNSPTVYQVNGNNVPALQWSATALGGAVATVIMILATLTEFSYIPTTWNNTSHLTRRLLFLFVTLGLTCGPTFYVAIAENNGSGGQLSLILGIVQFFISVVATLLFAIMPSGRMFGDRVAGKSRKYLASQTFTASYPSLDTAPRVASFLLWILIFACKFVESYFFLTLSFRDPIRVMVGMKIQGCNDRLWGSALCTNQAAFTLTIMYVMDLALFFLDTFLWYIIWNTVFSIGRSFSLGLSIWTPWKDIYTRLPKRIYAKLLATNDMEVKYKPKVLVSQIWNAIIISMYREHLLSIDHVQKLLYHQVDGGPGANGRRSLRAPPFFISQNDKGFKGEFFPKGSEAERRISFFAQSLTTAMPEPLPVDAMPTFTVLTPHYSEKILLSLREIIREEDKNTRVTLLEYLKQLHPIEWENFVKDTKILAEESAMFNGTNPFGDNEKAQSKTDDLPFYFIGFKSAAPEFTLRTRIWASLRAQTLYRTVSGMMNYSKAIKLLYRVENPEVVQMFGGNTDKLERELERMARRKFKFVVSMQRYSKFNKEEQENAEFLLRAYPDLQIAYLEEEPPRKEGGDPRIFSALIDGHSEFIPETGRRKPKFRIELPGNPILGDGKSDNQNHAIIFYRGEYLQLIDANQDNYLEECLKIRNVLSEFEEYNISTQSPYAHWGHKEFKRSPVAIVGAREYIFSENIGILGDLAAGKEQTFGTLSARSMAWIGGKLHYGHPDFLNALFMNTRGGVSKAQKGLHLNEDIYAGMNAFGRGARIKHTEYFQCGKGRDLGFGTILNFQTKIGTGMGEQMLSREYYYLGTQLPIDRFLTFYYGHPGFHINNMLVILSVQLFIVTMVFLGTLNSSVTICRYTGDGQFIGGQAGCYNLDPVFDWIKRCILSIFLVFMIAFLPLFLQELVERGTWKAIFRLAKQFGSLSPVFEIFSTQIYTHSILSNLTFGGARYIATGTIYFNILFSRFAGPSIYLGMRTLVMLLYVTLSLWTPYLIYFWISIVALCVAPFLFNPHQFVFSDFIIDYREFLRWMSRGNSRSHNNSWIGYCRLSRTMITGYKKKKLGHPSEKLSGDVPRASWHAVIFSEVVFPIVMAILFTIAYTFVKSFPVDGETPPSPLVRIAVISLGPIVWNAAILLTLFLISLFLGPMLDPLFPLFGSVMAFTAHLLGAVGMVGFFEFLWFLELWNVSHAVLGLITVISIQRAVHKILISVFLSREFKHDETNRAWWTGRWYGRGLGAHVMSQPAREFIVKIIELSLWSSDLIIGHILLFMLTPPILVPYFDRFHATILFWLRPSKQIRAPLYSIKQKRQRRWIIIKYGTIYIAVIALFVLLIALRKLFQV</sequence>
<keyword evidence="4" id="KW-0328">Glycosyltransferase</keyword>
<proteinExistence type="inferred from homology"/>
<feature type="domain" description="1,3-beta-glucan synthase component FKS1-like" evidence="12">
    <location>
        <begin position="250"/>
        <end position="362"/>
    </location>
</feature>
<name>A0AA39UR99_9AGAR</name>
<dbReference type="EC" id="2.4.1.34" evidence="3"/>
<feature type="transmembrane region" description="Helical" evidence="11">
    <location>
        <begin position="1568"/>
        <end position="1588"/>
    </location>
</feature>
<evidence type="ECO:0000256" key="4">
    <source>
        <dbReference type="ARBA" id="ARBA00022676"/>
    </source>
</evidence>
<feature type="transmembrane region" description="Helical" evidence="11">
    <location>
        <begin position="508"/>
        <end position="528"/>
    </location>
</feature>
<feature type="transmembrane region" description="Helical" evidence="11">
    <location>
        <begin position="1297"/>
        <end position="1318"/>
    </location>
</feature>
<feature type="transmembrane region" description="Helical" evidence="11">
    <location>
        <begin position="477"/>
        <end position="496"/>
    </location>
</feature>
<dbReference type="PANTHER" id="PTHR12741:SF48">
    <property type="entry name" value="1,3-BETA-GLUCAN SYNTHASE COMPONENT FKS1-RELATED"/>
    <property type="match status" value="1"/>
</dbReference>
<feature type="transmembrane region" description="Helical" evidence="11">
    <location>
        <begin position="1536"/>
        <end position="1561"/>
    </location>
</feature>
<feature type="region of interest" description="Disordered" evidence="10">
    <location>
        <begin position="1"/>
        <end position="109"/>
    </location>
</feature>
<comment type="subcellular location">
    <subcellularLocation>
        <location evidence="1">Membrane</location>
        <topology evidence="1">Multi-pass membrane protein</topology>
    </subcellularLocation>
</comment>
<dbReference type="Proteomes" id="UP001175228">
    <property type="component" value="Unassembled WGS sequence"/>
</dbReference>
<evidence type="ECO:0000256" key="9">
    <source>
        <dbReference type="ARBA" id="ARBA00047777"/>
    </source>
</evidence>
<feature type="compositionally biased region" description="Polar residues" evidence="10">
    <location>
        <begin position="51"/>
        <end position="60"/>
    </location>
</feature>
<organism evidence="13 14">
    <name type="scientific">Armillaria luteobubalina</name>
    <dbReference type="NCBI Taxonomy" id="153913"/>
    <lineage>
        <taxon>Eukaryota</taxon>
        <taxon>Fungi</taxon>
        <taxon>Dikarya</taxon>
        <taxon>Basidiomycota</taxon>
        <taxon>Agaricomycotina</taxon>
        <taxon>Agaricomycetes</taxon>
        <taxon>Agaricomycetidae</taxon>
        <taxon>Agaricales</taxon>
        <taxon>Marasmiineae</taxon>
        <taxon>Physalacriaceae</taxon>
        <taxon>Armillaria</taxon>
    </lineage>
</organism>
<dbReference type="GO" id="GO:0005886">
    <property type="term" value="C:plasma membrane"/>
    <property type="evidence" value="ECO:0007669"/>
    <property type="project" value="TreeGrafter"/>
</dbReference>
<dbReference type="GO" id="GO:0051278">
    <property type="term" value="P:fungal-type cell wall polysaccharide biosynthetic process"/>
    <property type="evidence" value="ECO:0007669"/>
    <property type="project" value="TreeGrafter"/>
</dbReference>
<dbReference type="GO" id="GO:0006075">
    <property type="term" value="P:(1-&gt;3)-beta-D-glucan biosynthetic process"/>
    <property type="evidence" value="ECO:0007669"/>
    <property type="project" value="InterPro"/>
</dbReference>
<accession>A0AA39UR99</accession>
<feature type="transmembrane region" description="Helical" evidence="11">
    <location>
        <begin position="1382"/>
        <end position="1402"/>
    </location>
</feature>
<dbReference type="PANTHER" id="PTHR12741">
    <property type="entry name" value="LYST-INTERACTING PROTEIN LIP5 DOPAMINE RESPONSIVE PROTEIN DRG-1"/>
    <property type="match status" value="1"/>
</dbReference>
<dbReference type="Pfam" id="PF14288">
    <property type="entry name" value="FKS1_dom1"/>
    <property type="match status" value="1"/>
</dbReference>
<gene>
    <name evidence="13" type="ORF">EDD18DRAFT_1147890</name>
</gene>
<keyword evidence="7 11" id="KW-1133">Transmembrane helix</keyword>
<feature type="transmembrane region" description="Helical" evidence="11">
    <location>
        <begin position="1247"/>
        <end position="1266"/>
    </location>
</feature>
<dbReference type="GO" id="GO:0000148">
    <property type="term" value="C:1,3-beta-D-glucan synthase complex"/>
    <property type="evidence" value="ECO:0007669"/>
    <property type="project" value="InterPro"/>
</dbReference>
<feature type="transmembrane region" description="Helical" evidence="11">
    <location>
        <begin position="1494"/>
        <end position="1516"/>
    </location>
</feature>
<evidence type="ECO:0000259" key="12">
    <source>
        <dbReference type="SMART" id="SM01205"/>
    </source>
</evidence>
<evidence type="ECO:0000256" key="5">
    <source>
        <dbReference type="ARBA" id="ARBA00022679"/>
    </source>
</evidence>
<feature type="transmembrane region" description="Helical" evidence="11">
    <location>
        <begin position="1594"/>
        <end position="1616"/>
    </location>
</feature>
<evidence type="ECO:0000256" key="8">
    <source>
        <dbReference type="ARBA" id="ARBA00023136"/>
    </source>
</evidence>
<evidence type="ECO:0000313" key="13">
    <source>
        <dbReference type="EMBL" id="KAK0499977.1"/>
    </source>
</evidence>
<evidence type="ECO:0000256" key="3">
    <source>
        <dbReference type="ARBA" id="ARBA00012589"/>
    </source>
</evidence>
<feature type="compositionally biased region" description="Basic and acidic residues" evidence="10">
    <location>
        <begin position="35"/>
        <end position="50"/>
    </location>
</feature>
<feature type="transmembrane region" description="Helical" evidence="11">
    <location>
        <begin position="1408"/>
        <end position="1426"/>
    </location>
</feature>